<keyword evidence="3" id="KW-1185">Reference proteome</keyword>
<dbReference type="Proteomes" id="UP000313066">
    <property type="component" value="Unassembled WGS sequence"/>
</dbReference>
<accession>A0A5N6BVS3</accession>
<dbReference type="AlphaFoldDB" id="A0A5N6BVS3"/>
<feature type="compositionally biased region" description="Basic and acidic residues" evidence="1">
    <location>
        <begin position="9"/>
        <end position="31"/>
    </location>
</feature>
<organism evidence="2 3">
    <name type="scientific">Microbispora catharanthi</name>
    <dbReference type="NCBI Taxonomy" id="1712871"/>
    <lineage>
        <taxon>Bacteria</taxon>
        <taxon>Bacillati</taxon>
        <taxon>Actinomycetota</taxon>
        <taxon>Actinomycetes</taxon>
        <taxon>Streptosporangiales</taxon>
        <taxon>Streptosporangiaceae</taxon>
        <taxon>Microbispora</taxon>
    </lineage>
</organism>
<dbReference type="EMBL" id="VDMA02000007">
    <property type="protein sequence ID" value="KAB8184547.1"/>
    <property type="molecule type" value="Genomic_DNA"/>
</dbReference>
<reference evidence="2 3" key="1">
    <citation type="submission" date="2019-10" db="EMBL/GenBank/DDBJ databases">
        <title>Nonomuraea sp. nov., isolated from Phyllanthus amarus.</title>
        <authorList>
            <person name="Klykleung N."/>
            <person name="Tanasupawat S."/>
        </authorList>
    </citation>
    <scope>NUCLEOTIDE SEQUENCE [LARGE SCALE GENOMIC DNA]</scope>
    <source>
        <strain evidence="2 3">CR1-09</strain>
    </source>
</reference>
<comment type="caution">
    <text evidence="2">The sequence shown here is derived from an EMBL/GenBank/DDBJ whole genome shotgun (WGS) entry which is preliminary data.</text>
</comment>
<evidence type="ECO:0000313" key="2">
    <source>
        <dbReference type="EMBL" id="KAB8184547.1"/>
    </source>
</evidence>
<feature type="region of interest" description="Disordered" evidence="1">
    <location>
        <begin position="1"/>
        <end position="31"/>
    </location>
</feature>
<proteinExistence type="predicted"/>
<evidence type="ECO:0000256" key="1">
    <source>
        <dbReference type="SAM" id="MobiDB-lite"/>
    </source>
</evidence>
<name>A0A5N6BVS3_9ACTN</name>
<sequence>MIATQSATTRREAAARERERQDAADRERRGRHERLIEAAMKLRAHLEFIGRSRWPDMDARLARLEELATEVSVASGITARHEDPDTIRAARALSKIAVELAAEVAAAVGPEGELRSLIPFGPFDERLDEFLALAGRGSAVVPLVE</sequence>
<gene>
    <name evidence="2" type="ORF">FH610_015755</name>
</gene>
<evidence type="ECO:0000313" key="3">
    <source>
        <dbReference type="Proteomes" id="UP000313066"/>
    </source>
</evidence>
<dbReference type="RefSeq" id="WP_139575167.1">
    <property type="nucleotide sequence ID" value="NZ_VDMA02000007.1"/>
</dbReference>
<protein>
    <submittedName>
        <fullName evidence="2">Uncharacterized protein</fullName>
    </submittedName>
</protein>